<dbReference type="InterPro" id="IPR035952">
    <property type="entry name" value="Rhomboid-like_sf"/>
</dbReference>
<dbReference type="PANTHER" id="PTHR11009">
    <property type="entry name" value="DER1-LIKE PROTEIN, DERLIN"/>
    <property type="match status" value="1"/>
</dbReference>
<comment type="similarity">
    <text evidence="2 7">Belongs to the derlin family.</text>
</comment>
<evidence type="ECO:0000256" key="4">
    <source>
        <dbReference type="ARBA" id="ARBA00022824"/>
    </source>
</evidence>
<keyword evidence="10" id="KW-1185">Reference proteome</keyword>
<evidence type="ECO:0000256" key="8">
    <source>
        <dbReference type="SAM" id="MobiDB-lite"/>
    </source>
</evidence>
<evidence type="ECO:0000256" key="7">
    <source>
        <dbReference type="RuleBase" id="RU363059"/>
    </source>
</evidence>
<comment type="caution">
    <text evidence="7">Lacks conserved residue(s) required for the propagation of feature annotation.</text>
</comment>
<keyword evidence="6 7" id="KW-0472">Membrane</keyword>
<comment type="caution">
    <text evidence="9">The sequence shown here is derived from an EMBL/GenBank/DDBJ whole genome shotgun (WGS) entry which is preliminary data.</text>
</comment>
<protein>
    <recommendedName>
        <fullName evidence="7">Derlin</fullName>
    </recommendedName>
</protein>
<dbReference type="SUPFAM" id="SSF144091">
    <property type="entry name" value="Rhomboid-like"/>
    <property type="match status" value="1"/>
</dbReference>
<evidence type="ECO:0000256" key="6">
    <source>
        <dbReference type="ARBA" id="ARBA00023136"/>
    </source>
</evidence>
<organism evidence="9 10">
    <name type="scientific">Fragariocoptes setiger</name>
    <dbReference type="NCBI Taxonomy" id="1670756"/>
    <lineage>
        <taxon>Eukaryota</taxon>
        <taxon>Metazoa</taxon>
        <taxon>Ecdysozoa</taxon>
        <taxon>Arthropoda</taxon>
        <taxon>Chelicerata</taxon>
        <taxon>Arachnida</taxon>
        <taxon>Acari</taxon>
        <taxon>Acariformes</taxon>
        <taxon>Trombidiformes</taxon>
        <taxon>Prostigmata</taxon>
        <taxon>Eupodina</taxon>
        <taxon>Eriophyoidea</taxon>
        <taxon>Phytoptidae</taxon>
        <taxon>Fragariocoptes</taxon>
    </lineage>
</organism>
<feature type="non-terminal residue" evidence="9">
    <location>
        <position position="1"/>
    </location>
</feature>
<keyword evidence="4 7" id="KW-0256">Endoplasmic reticulum</keyword>
<sequence>MLMDPAVMCIIYVYCILNQDQIVSFWFGTQFKARYLPWVLFGMNFILGSGGMSELAGIIVGHLYYFVMMKYPEEQGVQLLQTPSFLHTYFPSDLNTVRPNPQRPASTAARPAAGAAGATAPTRQDFGHNWGRGRRLED</sequence>
<evidence type="ECO:0000313" key="10">
    <source>
        <dbReference type="Proteomes" id="UP000825002"/>
    </source>
</evidence>
<gene>
    <name evidence="9" type="primary">cup-2</name>
    <name evidence="9" type="ORF">GZH46_01131</name>
</gene>
<reference evidence="9 10" key="1">
    <citation type="submission" date="2020-10" db="EMBL/GenBank/DDBJ databases">
        <authorList>
            <person name="Klimov P.B."/>
            <person name="Dyachkov S.M."/>
            <person name="Chetverikov P.E."/>
        </authorList>
    </citation>
    <scope>NUCLEOTIDE SEQUENCE [LARGE SCALE GENOMIC DNA]</scope>
    <source>
        <strain evidence="9">BMOC 18-1129-001#AD2665</strain>
        <tissue evidence="9">Entire mites</tissue>
    </source>
</reference>
<evidence type="ECO:0000256" key="3">
    <source>
        <dbReference type="ARBA" id="ARBA00022692"/>
    </source>
</evidence>
<dbReference type="InterPro" id="IPR007599">
    <property type="entry name" value="DER1"/>
</dbReference>
<keyword evidence="5 7" id="KW-1133">Transmembrane helix</keyword>
<comment type="subcellular location">
    <subcellularLocation>
        <location evidence="1 7">Endoplasmic reticulum membrane</location>
        <topology evidence="1 7">Multi-pass membrane protein</topology>
    </subcellularLocation>
</comment>
<accession>A0ABQ7SAA4</accession>
<comment type="function">
    <text evidence="7">May be involved in the degradation of misfolded endoplasmic reticulum (ER) luminal proteins.</text>
</comment>
<keyword evidence="3 7" id="KW-0812">Transmembrane</keyword>
<dbReference type="EMBL" id="JAIFTH010000172">
    <property type="protein sequence ID" value="KAG9510332.1"/>
    <property type="molecule type" value="Genomic_DNA"/>
</dbReference>
<evidence type="ECO:0000256" key="2">
    <source>
        <dbReference type="ARBA" id="ARBA00008917"/>
    </source>
</evidence>
<evidence type="ECO:0000313" key="9">
    <source>
        <dbReference type="EMBL" id="KAG9510332.1"/>
    </source>
</evidence>
<feature type="region of interest" description="Disordered" evidence="8">
    <location>
        <begin position="96"/>
        <end position="138"/>
    </location>
</feature>
<proteinExistence type="inferred from homology"/>
<dbReference type="Pfam" id="PF04511">
    <property type="entry name" value="DER1"/>
    <property type="match status" value="1"/>
</dbReference>
<feature type="transmembrane region" description="Helical" evidence="7">
    <location>
        <begin position="39"/>
        <end position="65"/>
    </location>
</feature>
<feature type="compositionally biased region" description="Low complexity" evidence="8">
    <location>
        <begin position="103"/>
        <end position="123"/>
    </location>
</feature>
<dbReference type="Proteomes" id="UP000825002">
    <property type="component" value="Unassembled WGS sequence"/>
</dbReference>
<feature type="transmembrane region" description="Helical" evidence="7">
    <location>
        <begin position="7"/>
        <end position="27"/>
    </location>
</feature>
<evidence type="ECO:0000256" key="5">
    <source>
        <dbReference type="ARBA" id="ARBA00022989"/>
    </source>
</evidence>
<name>A0ABQ7SAA4_9ACAR</name>
<evidence type="ECO:0000256" key="1">
    <source>
        <dbReference type="ARBA" id="ARBA00004477"/>
    </source>
</evidence>